<comment type="caution">
    <text evidence="2">The sequence shown here is derived from an EMBL/GenBank/DDBJ whole genome shotgun (WGS) entry which is preliminary data.</text>
</comment>
<organism evidence="2 3">
    <name type="scientific">Stenotrophomonas capsici</name>
    <dbReference type="NCBI Taxonomy" id="3110230"/>
    <lineage>
        <taxon>Bacteria</taxon>
        <taxon>Pseudomonadati</taxon>
        <taxon>Pseudomonadota</taxon>
        <taxon>Gammaproteobacteria</taxon>
        <taxon>Lysobacterales</taxon>
        <taxon>Lysobacteraceae</taxon>
        <taxon>Stenotrophomonas</taxon>
    </lineage>
</organism>
<keyword evidence="1" id="KW-0732">Signal</keyword>
<evidence type="ECO:0000313" key="3">
    <source>
        <dbReference type="Proteomes" id="UP001301653"/>
    </source>
</evidence>
<sequence>MKPLVLALALALAAPLPLSVAAAPAAKSAPAWVTHSNELAQILLQAQAPFQPEMASFFGVPGYDDKAVDLGPDNAARYRQALGSARERLREKL</sequence>
<proteinExistence type="predicted"/>
<feature type="chain" id="PRO_5047023565" evidence="1">
    <location>
        <begin position="23"/>
        <end position="93"/>
    </location>
</feature>
<keyword evidence="3" id="KW-1185">Reference proteome</keyword>
<reference evidence="2 3" key="1">
    <citation type="submission" date="2023-12" db="EMBL/GenBank/DDBJ databases">
        <title>Stenotrophomonas guangdongensis sp. nov., isolated from wilted pepper plants (Capsicum annuum).</title>
        <authorList>
            <person name="Qiu M."/>
            <person name="Li Y."/>
            <person name="Liu Q."/>
            <person name="Zhang X."/>
            <person name="Huang Y."/>
            <person name="Guo R."/>
            <person name="Hu M."/>
            <person name="Zhou J."/>
            <person name="Zhou X."/>
        </authorList>
    </citation>
    <scope>NUCLEOTIDE SEQUENCE [LARGE SCALE GENOMIC DNA]</scope>
    <source>
        <strain evidence="2 3">MH1</strain>
    </source>
</reference>
<evidence type="ECO:0000256" key="1">
    <source>
        <dbReference type="SAM" id="SignalP"/>
    </source>
</evidence>
<dbReference type="EMBL" id="JAYFUH010000033">
    <property type="protein sequence ID" value="MEA5666022.1"/>
    <property type="molecule type" value="Genomic_DNA"/>
</dbReference>
<accession>A0ABU5UY67</accession>
<evidence type="ECO:0000313" key="2">
    <source>
        <dbReference type="EMBL" id="MEA5666022.1"/>
    </source>
</evidence>
<feature type="non-terminal residue" evidence="2">
    <location>
        <position position="93"/>
    </location>
</feature>
<gene>
    <name evidence="2" type="ORF">VA603_00530</name>
</gene>
<dbReference type="Proteomes" id="UP001301653">
    <property type="component" value="Unassembled WGS sequence"/>
</dbReference>
<name>A0ABU5UY67_9GAMM</name>
<protein>
    <submittedName>
        <fullName evidence="2">DUF885 domain-containing protein</fullName>
    </submittedName>
</protein>
<feature type="signal peptide" evidence="1">
    <location>
        <begin position="1"/>
        <end position="22"/>
    </location>
</feature>